<sequence length="373" mass="38858">MNVLDESEAGPGACRGCLRRAWLIARLGGHIERAWLARRPLPAVLALPDDELVAALAGTQRERVENEYERFDADAALRFCRATSVIPVCSCDGRYPQRLRELPDAPAVLHVYGDVARFERMVAGECVAVVGARRATPYGLAQARRLARGIATAGISVVSGMALGVDSAAHAGALDAGGPTLAVLAGGPERPYPPSKRQLHADLAARGAVVSELPPGARAHRWGFPARNRVIAALGRLTVVVEAGERSGSLITAALALDLGREVAAVPGLVTSPLAAGTNALIADGARLVRGPEDVLEALLGAEAAEAARRESGHEDLPADLWELLQRVGAGQDTVGALVAGGSGLDAVLAGLSQLELRGRIRRTAGGRYARLS</sequence>
<dbReference type="GO" id="GO:0009294">
    <property type="term" value="P:DNA-mediated transformation"/>
    <property type="evidence" value="ECO:0007669"/>
    <property type="project" value="InterPro"/>
</dbReference>
<feature type="domain" description="Smf/DprA SLOG" evidence="2">
    <location>
        <begin position="89"/>
        <end position="299"/>
    </location>
</feature>
<comment type="caution">
    <text evidence="3">The sequence shown here is derived from an EMBL/GenBank/DDBJ whole genome shotgun (WGS) entry which is preliminary data.</text>
</comment>
<dbReference type="RefSeq" id="WP_183344811.1">
    <property type="nucleotide sequence ID" value="NZ_JACHNU010000008.1"/>
</dbReference>
<gene>
    <name evidence="3" type="ORF">BDZ31_004228</name>
</gene>
<dbReference type="EMBL" id="JACHNU010000008">
    <property type="protein sequence ID" value="MBB4664613.1"/>
    <property type="molecule type" value="Genomic_DNA"/>
</dbReference>
<organism evidence="3 4">
    <name type="scientific">Conexibacter arvalis</name>
    <dbReference type="NCBI Taxonomy" id="912552"/>
    <lineage>
        <taxon>Bacteria</taxon>
        <taxon>Bacillati</taxon>
        <taxon>Actinomycetota</taxon>
        <taxon>Thermoleophilia</taxon>
        <taxon>Solirubrobacterales</taxon>
        <taxon>Conexibacteraceae</taxon>
        <taxon>Conexibacter</taxon>
    </lineage>
</organism>
<dbReference type="Pfam" id="PF02481">
    <property type="entry name" value="DNA_processg_A"/>
    <property type="match status" value="1"/>
</dbReference>
<dbReference type="InterPro" id="IPR057666">
    <property type="entry name" value="DrpA_SLOG"/>
</dbReference>
<dbReference type="InterPro" id="IPR003488">
    <property type="entry name" value="DprA"/>
</dbReference>
<proteinExistence type="inferred from homology"/>
<name>A0A840IKE5_9ACTN</name>
<evidence type="ECO:0000313" key="4">
    <source>
        <dbReference type="Proteomes" id="UP000585272"/>
    </source>
</evidence>
<accession>A0A840IKE5</accession>
<evidence type="ECO:0000259" key="2">
    <source>
        <dbReference type="Pfam" id="PF02481"/>
    </source>
</evidence>
<dbReference type="Gene3D" id="3.40.50.450">
    <property type="match status" value="1"/>
</dbReference>
<keyword evidence="4" id="KW-1185">Reference proteome</keyword>
<evidence type="ECO:0000313" key="3">
    <source>
        <dbReference type="EMBL" id="MBB4664613.1"/>
    </source>
</evidence>
<dbReference type="PANTHER" id="PTHR43022:SF1">
    <property type="entry name" value="PROTEIN SMF"/>
    <property type="match status" value="1"/>
</dbReference>
<dbReference type="AlphaFoldDB" id="A0A840IKE5"/>
<reference evidence="3 4" key="1">
    <citation type="submission" date="2020-08" db="EMBL/GenBank/DDBJ databases">
        <title>Genomic Encyclopedia of Archaeal and Bacterial Type Strains, Phase II (KMG-II): from individual species to whole genera.</title>
        <authorList>
            <person name="Goeker M."/>
        </authorList>
    </citation>
    <scope>NUCLEOTIDE SEQUENCE [LARGE SCALE GENOMIC DNA]</scope>
    <source>
        <strain evidence="3 4">DSM 23288</strain>
    </source>
</reference>
<dbReference type="PANTHER" id="PTHR43022">
    <property type="entry name" value="PROTEIN SMF"/>
    <property type="match status" value="1"/>
</dbReference>
<comment type="similarity">
    <text evidence="1">Belongs to the DprA/Smf family.</text>
</comment>
<dbReference type="Proteomes" id="UP000585272">
    <property type="component" value="Unassembled WGS sequence"/>
</dbReference>
<evidence type="ECO:0000256" key="1">
    <source>
        <dbReference type="ARBA" id="ARBA00006525"/>
    </source>
</evidence>
<dbReference type="NCBIfam" id="TIGR00732">
    <property type="entry name" value="dprA"/>
    <property type="match status" value="1"/>
</dbReference>
<dbReference type="SUPFAM" id="SSF102405">
    <property type="entry name" value="MCP/YpsA-like"/>
    <property type="match status" value="1"/>
</dbReference>
<protein>
    <submittedName>
        <fullName evidence="3">DNA processing protein</fullName>
    </submittedName>
</protein>